<dbReference type="AlphaFoldDB" id="A0A2B7Z1M6"/>
<dbReference type="InterPro" id="IPR006680">
    <property type="entry name" value="Amidohydro-rel"/>
</dbReference>
<feature type="domain" description="Amidohydrolase-related" evidence="2">
    <location>
        <begin position="204"/>
        <end position="339"/>
    </location>
</feature>
<dbReference type="STRING" id="1447883.A0A2B7Z1M6"/>
<dbReference type="PANTHER" id="PTHR43569:SF2">
    <property type="entry name" value="AMIDOHYDROLASE-RELATED DOMAIN-CONTAINING PROTEIN"/>
    <property type="match status" value="1"/>
</dbReference>
<evidence type="ECO:0000313" key="3">
    <source>
        <dbReference type="EMBL" id="PGH27836.1"/>
    </source>
</evidence>
<accession>A0A2B7Z1M6</accession>
<dbReference type="Pfam" id="PF04909">
    <property type="entry name" value="Amidohydro_2"/>
    <property type="match status" value="1"/>
</dbReference>
<name>A0A2B7Z1M6_POLH7</name>
<dbReference type="SUPFAM" id="SSF51556">
    <property type="entry name" value="Metallo-dependent hydrolases"/>
    <property type="match status" value="1"/>
</dbReference>
<organism evidence="3 4">
    <name type="scientific">Polytolypa hystricis (strain UAMH7299)</name>
    <dbReference type="NCBI Taxonomy" id="1447883"/>
    <lineage>
        <taxon>Eukaryota</taxon>
        <taxon>Fungi</taxon>
        <taxon>Dikarya</taxon>
        <taxon>Ascomycota</taxon>
        <taxon>Pezizomycotina</taxon>
        <taxon>Eurotiomycetes</taxon>
        <taxon>Eurotiomycetidae</taxon>
        <taxon>Onygenales</taxon>
        <taxon>Onygenales incertae sedis</taxon>
        <taxon>Polytolypa</taxon>
    </lineage>
</organism>
<gene>
    <name evidence="3" type="ORF">AJ80_00386</name>
</gene>
<dbReference type="Gene3D" id="3.20.20.140">
    <property type="entry name" value="Metal-dependent hydrolases"/>
    <property type="match status" value="1"/>
</dbReference>
<comment type="similarity">
    <text evidence="1">Belongs to the metallo-dependent hydrolases superfamily.</text>
</comment>
<dbReference type="PANTHER" id="PTHR43569">
    <property type="entry name" value="AMIDOHYDROLASE"/>
    <property type="match status" value="1"/>
</dbReference>
<evidence type="ECO:0000313" key="4">
    <source>
        <dbReference type="Proteomes" id="UP000224634"/>
    </source>
</evidence>
<dbReference type="OrthoDB" id="2135488at2759"/>
<dbReference type="InterPro" id="IPR052350">
    <property type="entry name" value="Metallo-dep_Lactonases"/>
</dbReference>
<dbReference type="Proteomes" id="UP000224634">
    <property type="component" value="Unassembled WGS sequence"/>
</dbReference>
<comment type="caution">
    <text evidence="3">The sequence shown here is derived from an EMBL/GenBank/DDBJ whole genome shotgun (WGS) entry which is preliminary data.</text>
</comment>
<evidence type="ECO:0000259" key="2">
    <source>
        <dbReference type="Pfam" id="PF04909"/>
    </source>
</evidence>
<dbReference type="EMBL" id="PDNA01000003">
    <property type="protein sequence ID" value="PGH27836.1"/>
    <property type="molecule type" value="Genomic_DNA"/>
</dbReference>
<sequence>MSIPIIDSHIHLFAASHLDTLAWHSPSNPLGSQHSVAEYRQAASSVHTSCSTNASTYLRGFIFLETDRISSLSPENWSHALDEVSFLTRIAKGEPLAGEGHEAADSALCLAIVPWAPVPAGPAALQSYLKLVRERTGDDVWPKIRGVRYLVQDKPWGTMLENGLIEGLRWLGQQRLVFDLGVDARQGGLWQLEQAAEMLERVYDGIEDDGKKLRVVINHLCKPNLRLPYSTPLIITNPIFLTWKRHITSLSRHPHTYMKLSGAFSELPTRYFPLPVPKSTTTQSSSSSEEEIISSTATHIQPWTDVVFDCFGPARVLFGSDWPVCNVGGGGNRVAWRRWREVVEVLLERRGLSVEGKGGVWGGVAGRVYGVDGV</sequence>
<dbReference type="InterPro" id="IPR032466">
    <property type="entry name" value="Metal_Hydrolase"/>
</dbReference>
<reference evidence="3 4" key="1">
    <citation type="submission" date="2017-10" db="EMBL/GenBank/DDBJ databases">
        <title>Comparative genomics in systemic dimorphic fungi from Ajellomycetaceae.</title>
        <authorList>
            <person name="Munoz J.F."/>
            <person name="Mcewen J.G."/>
            <person name="Clay O.K."/>
            <person name="Cuomo C.A."/>
        </authorList>
    </citation>
    <scope>NUCLEOTIDE SEQUENCE [LARGE SCALE GENOMIC DNA]</scope>
    <source>
        <strain evidence="3 4">UAMH7299</strain>
    </source>
</reference>
<dbReference type="GO" id="GO:0016787">
    <property type="term" value="F:hydrolase activity"/>
    <property type="evidence" value="ECO:0007669"/>
    <property type="project" value="InterPro"/>
</dbReference>
<evidence type="ECO:0000256" key="1">
    <source>
        <dbReference type="ARBA" id="ARBA00038310"/>
    </source>
</evidence>
<proteinExistence type="inferred from homology"/>
<protein>
    <recommendedName>
        <fullName evidence="2">Amidohydrolase-related domain-containing protein</fullName>
    </recommendedName>
</protein>
<keyword evidence="4" id="KW-1185">Reference proteome</keyword>